<sequence length="161" mass="18559">MIGEDSQNRFDVVLSEAVLGDITPEQFMFEYSMCDMPLMQVNRSELVEYLMSIKDRLTYTKSNLPKHVTLYRASDTPVKNGLSYATCVTVAKKFAKMMLSERGQFLGYGKFGKVEVYSITVDRDDIIYYYNSRNEHECLYVPTGSEKVETICFFANQQVDK</sequence>
<dbReference type="RefSeq" id="WP_169665454.1">
    <property type="nucleotide sequence ID" value="NZ_CP076133.1"/>
</dbReference>
<evidence type="ECO:0000313" key="2">
    <source>
        <dbReference type="Proteomes" id="UP000678679"/>
    </source>
</evidence>
<dbReference type="AlphaFoldDB" id="A0AAX1NBJ1"/>
<gene>
    <name evidence="1" type="ORF">KMW28_27070</name>
</gene>
<reference evidence="1 2" key="1">
    <citation type="submission" date="2021-05" db="EMBL/GenBank/DDBJ databases">
        <title>Comparative genomic studies on the polysaccharide-degrading batcterial strains of the Flammeovirga genus.</title>
        <authorList>
            <person name="Zewei F."/>
            <person name="Zheng Z."/>
            <person name="Yu L."/>
            <person name="Ruyue G."/>
            <person name="Yanhong M."/>
            <person name="Yuanyuan C."/>
            <person name="Jingyan G."/>
            <person name="Wenjun H."/>
        </authorList>
    </citation>
    <scope>NUCLEOTIDE SEQUENCE [LARGE SCALE GENOMIC DNA]</scope>
    <source>
        <strain evidence="1 2">NBRC:100898</strain>
    </source>
</reference>
<accession>A0AAX1NBJ1</accession>
<dbReference type="KEGG" id="fya:KMW28_27070"/>
<proteinExistence type="predicted"/>
<protein>
    <submittedName>
        <fullName evidence="1">Uncharacterized protein</fullName>
    </submittedName>
</protein>
<organism evidence="1 2">
    <name type="scientific">Flammeovirga yaeyamensis</name>
    <dbReference type="NCBI Taxonomy" id="367791"/>
    <lineage>
        <taxon>Bacteria</taxon>
        <taxon>Pseudomonadati</taxon>
        <taxon>Bacteroidota</taxon>
        <taxon>Cytophagia</taxon>
        <taxon>Cytophagales</taxon>
        <taxon>Flammeovirgaceae</taxon>
        <taxon>Flammeovirga</taxon>
    </lineage>
</organism>
<dbReference type="Proteomes" id="UP000678679">
    <property type="component" value="Chromosome 2"/>
</dbReference>
<dbReference type="EMBL" id="CP076133">
    <property type="protein sequence ID" value="QWG04562.1"/>
    <property type="molecule type" value="Genomic_DNA"/>
</dbReference>
<name>A0AAX1NBJ1_9BACT</name>
<evidence type="ECO:0000313" key="1">
    <source>
        <dbReference type="EMBL" id="QWG04562.1"/>
    </source>
</evidence>
<keyword evidence="2" id="KW-1185">Reference proteome</keyword>